<dbReference type="EMBL" id="BOMG01000054">
    <property type="protein sequence ID" value="GID55799.1"/>
    <property type="molecule type" value="Genomic_DNA"/>
</dbReference>
<feature type="compositionally biased region" description="Basic and acidic residues" evidence="1">
    <location>
        <begin position="73"/>
        <end position="88"/>
    </location>
</feature>
<dbReference type="Proteomes" id="UP000612282">
    <property type="component" value="Unassembled WGS sequence"/>
</dbReference>
<dbReference type="InterPro" id="IPR029058">
    <property type="entry name" value="AB_hydrolase_fold"/>
</dbReference>
<keyword evidence="3" id="KW-1185">Reference proteome</keyword>
<evidence type="ECO:0000313" key="3">
    <source>
        <dbReference type="Proteomes" id="UP000612282"/>
    </source>
</evidence>
<evidence type="ECO:0000313" key="2">
    <source>
        <dbReference type="EMBL" id="GID55799.1"/>
    </source>
</evidence>
<organism evidence="2 3">
    <name type="scientific">Actinoplanes couchii</name>
    <dbReference type="NCBI Taxonomy" id="403638"/>
    <lineage>
        <taxon>Bacteria</taxon>
        <taxon>Bacillati</taxon>
        <taxon>Actinomycetota</taxon>
        <taxon>Actinomycetes</taxon>
        <taxon>Micromonosporales</taxon>
        <taxon>Micromonosporaceae</taxon>
        <taxon>Actinoplanes</taxon>
    </lineage>
</organism>
<dbReference type="InterPro" id="IPR010662">
    <property type="entry name" value="RBBP9/YdeN"/>
</dbReference>
<evidence type="ECO:0008006" key="4">
    <source>
        <dbReference type="Google" id="ProtNLM"/>
    </source>
</evidence>
<dbReference type="Gene3D" id="3.40.50.1820">
    <property type="entry name" value="alpha/beta hydrolase"/>
    <property type="match status" value="1"/>
</dbReference>
<comment type="caution">
    <text evidence="2">The sequence shown here is derived from an EMBL/GenBank/DDBJ whole genome shotgun (WGS) entry which is preliminary data.</text>
</comment>
<sequence>MIDLSAMSFLLLHGWQNRRPTGHWQHWLATELRAAGHEVVHPQLPDPDEPVLDVWLTELSTHVKAAAHSPAPQDRDSAHPVTPPDREPVSPTGPWDRKPDGSAVSLDPGSELTVIAHSLSCLLWLHAAARGRVPVRAGRVLLVAPPSPSITASHREIAGFAPPTVPTGQISTSTPFVTATQLAAAATKTHLVAADNDPYCPGGAATIYGEPLGIPTTVLPGQAHLDMDAGYGPWPAILNWSLTGAPLESR</sequence>
<protein>
    <recommendedName>
        <fullName evidence="4">Hydrolase</fullName>
    </recommendedName>
</protein>
<reference evidence="2 3" key="1">
    <citation type="submission" date="2021-01" db="EMBL/GenBank/DDBJ databases">
        <title>Whole genome shotgun sequence of Actinoplanes couchii NBRC 106145.</title>
        <authorList>
            <person name="Komaki H."/>
            <person name="Tamura T."/>
        </authorList>
    </citation>
    <scope>NUCLEOTIDE SEQUENCE [LARGE SCALE GENOMIC DNA]</scope>
    <source>
        <strain evidence="2 3">NBRC 106145</strain>
    </source>
</reference>
<gene>
    <name evidence="2" type="ORF">Aco03nite_042030</name>
</gene>
<proteinExistence type="predicted"/>
<accession>A0ABQ3XBD9</accession>
<dbReference type="SUPFAM" id="SSF53474">
    <property type="entry name" value="alpha/beta-Hydrolases"/>
    <property type="match status" value="1"/>
</dbReference>
<dbReference type="Pfam" id="PF06821">
    <property type="entry name" value="Ser_hydrolase"/>
    <property type="match status" value="2"/>
</dbReference>
<name>A0ABQ3XBD9_9ACTN</name>
<evidence type="ECO:0000256" key="1">
    <source>
        <dbReference type="SAM" id="MobiDB-lite"/>
    </source>
</evidence>
<feature type="region of interest" description="Disordered" evidence="1">
    <location>
        <begin position="65"/>
        <end position="104"/>
    </location>
</feature>